<evidence type="ECO:0000259" key="2">
    <source>
        <dbReference type="PROSITE" id="PS50878"/>
    </source>
</evidence>
<dbReference type="AlphaFoldDB" id="A0A6H5ILX2"/>
<organism evidence="3 4">
    <name type="scientific">Trichogramma brassicae</name>
    <dbReference type="NCBI Taxonomy" id="86971"/>
    <lineage>
        <taxon>Eukaryota</taxon>
        <taxon>Metazoa</taxon>
        <taxon>Ecdysozoa</taxon>
        <taxon>Arthropoda</taxon>
        <taxon>Hexapoda</taxon>
        <taxon>Insecta</taxon>
        <taxon>Pterygota</taxon>
        <taxon>Neoptera</taxon>
        <taxon>Endopterygota</taxon>
        <taxon>Hymenoptera</taxon>
        <taxon>Apocrita</taxon>
        <taxon>Proctotrupomorpha</taxon>
        <taxon>Chalcidoidea</taxon>
        <taxon>Trichogrammatidae</taxon>
        <taxon>Trichogramma</taxon>
    </lineage>
</organism>
<evidence type="ECO:0000313" key="4">
    <source>
        <dbReference type="Proteomes" id="UP000479190"/>
    </source>
</evidence>
<feature type="region of interest" description="Disordered" evidence="1">
    <location>
        <begin position="762"/>
        <end position="781"/>
    </location>
</feature>
<dbReference type="PROSITE" id="PS50878">
    <property type="entry name" value="RT_POL"/>
    <property type="match status" value="1"/>
</dbReference>
<sequence length="781" mass="86854">MYDAILRLNFDGDVRIVGFADDIAVVAVAKHLWQIEQDLNAAILQVRGALQALSLQTADHKMEALLITSRREVETITITVGDHRIRSSASIRYLGLHIDAKLKFDHHLRTVSAKAAGVIGALTKIKPNSSGPRSSRRSGDLMDCDGAMMRNHESDVAAVASEIGLVEVVTGRGERESAGVISFELHLSLFYYVVEVVDRVRSLGVVLSSDLSWDAHLSQISSRVHCTLHRLRARAWLLSPGIKKLLVQALVLPHLDYACLVYNNLPASLNLKLQRLANAGLLEQSLCYSEVRSESRLLRGHTLLATPPELDIFFRTRCLVPSCECGSRFCRRWQVPSLLCRLHLEAFLESRDVLTAFLDVEGAFDNVCVDILLEKLAALGCSPRVVNFVKLVTRERFFHLQGDSLIRRMFTGVPQGVVLSPLLYSLYVASIAVNIPPTVRISQFADDVSISVMTGDPEKVLEGTISELERGLDSIGLNISPPKSKFIHSNNRNVPPGKMKIKTQNHIIPSCGKNKFLCVIFEYQQSFKDHIAYIQTRCNTAMNIMKYLYGTYWGSHPDNLLRLYETYVHSILDYGSLVYFLKNAGLKMKLERIQFAAIRTALGYRRSTHTNILLAKAKISSVEERAEMLGRKNVSRALGNNNLEMAITAKEFYESRKSGRRSGGCLSCCIFSILDAEYRIHSRECVDPYNSYITLMYSTMLNRGYTPIYTEGSKVKDTPSVGYAVYCPKDEYKSSGSLSPISSIFNAECCAIIAAERGHDGEAKEDASVSPVQRGELGGAA</sequence>
<keyword evidence="4" id="KW-1185">Reference proteome</keyword>
<dbReference type="SUPFAM" id="SSF56672">
    <property type="entry name" value="DNA/RNA polymerases"/>
    <property type="match status" value="1"/>
</dbReference>
<proteinExistence type="predicted"/>
<feature type="domain" description="Reverse transcriptase" evidence="2">
    <location>
        <begin position="288"/>
        <end position="508"/>
    </location>
</feature>
<protein>
    <recommendedName>
        <fullName evidence="2">Reverse transcriptase domain-containing protein</fullName>
    </recommendedName>
</protein>
<dbReference type="EMBL" id="CADCXV010000918">
    <property type="protein sequence ID" value="CAB0038631.1"/>
    <property type="molecule type" value="Genomic_DNA"/>
</dbReference>
<dbReference type="Pfam" id="PF00078">
    <property type="entry name" value="RVT_1"/>
    <property type="match status" value="1"/>
</dbReference>
<dbReference type="InterPro" id="IPR000477">
    <property type="entry name" value="RT_dom"/>
</dbReference>
<dbReference type="Proteomes" id="UP000479190">
    <property type="component" value="Unassembled WGS sequence"/>
</dbReference>
<evidence type="ECO:0000313" key="3">
    <source>
        <dbReference type="EMBL" id="CAB0038631.1"/>
    </source>
</evidence>
<gene>
    <name evidence="3" type="ORF">TBRA_LOCUS10405</name>
</gene>
<dbReference type="GO" id="GO:0071897">
    <property type="term" value="P:DNA biosynthetic process"/>
    <property type="evidence" value="ECO:0007669"/>
    <property type="project" value="UniProtKB-ARBA"/>
</dbReference>
<evidence type="ECO:0000256" key="1">
    <source>
        <dbReference type="SAM" id="MobiDB-lite"/>
    </source>
</evidence>
<reference evidence="3 4" key="1">
    <citation type="submission" date="2020-02" db="EMBL/GenBank/DDBJ databases">
        <authorList>
            <person name="Ferguson B K."/>
        </authorList>
    </citation>
    <scope>NUCLEOTIDE SEQUENCE [LARGE SCALE GENOMIC DNA]</scope>
</reference>
<dbReference type="OrthoDB" id="10056483at2759"/>
<accession>A0A6H5ILX2</accession>
<dbReference type="InterPro" id="IPR043502">
    <property type="entry name" value="DNA/RNA_pol_sf"/>
</dbReference>
<dbReference type="PANTHER" id="PTHR33332">
    <property type="entry name" value="REVERSE TRANSCRIPTASE DOMAIN-CONTAINING PROTEIN"/>
    <property type="match status" value="1"/>
</dbReference>
<name>A0A6H5ILX2_9HYME</name>